<evidence type="ECO:0000259" key="5">
    <source>
        <dbReference type="Pfam" id="PF01975"/>
    </source>
</evidence>
<evidence type="ECO:0000256" key="1">
    <source>
        <dbReference type="ARBA" id="ARBA00011062"/>
    </source>
</evidence>
<dbReference type="Pfam" id="PF01975">
    <property type="entry name" value="SurE"/>
    <property type="match status" value="1"/>
</dbReference>
<dbReference type="GO" id="GO:0008252">
    <property type="term" value="F:nucleotidase activity"/>
    <property type="evidence" value="ECO:0007669"/>
    <property type="project" value="InterPro"/>
</dbReference>
<dbReference type="PANTHER" id="PTHR30457:SF0">
    <property type="entry name" value="PHOSPHATASE, PUTATIVE (AFU_ORTHOLOGUE AFUA_4G01070)-RELATED"/>
    <property type="match status" value="1"/>
</dbReference>
<evidence type="ECO:0000256" key="4">
    <source>
        <dbReference type="SAM" id="SignalP"/>
    </source>
</evidence>
<dbReference type="STRING" id="930990.A0A067MPP3"/>
<keyword evidence="2" id="KW-0479">Metal-binding</keyword>
<dbReference type="InterPro" id="IPR002828">
    <property type="entry name" value="SurE-like_Pase/nucleotidase"/>
</dbReference>
<keyword evidence="4" id="KW-0732">Signal</keyword>
<dbReference type="SUPFAM" id="SSF64167">
    <property type="entry name" value="SurE-like"/>
    <property type="match status" value="1"/>
</dbReference>
<feature type="signal peptide" evidence="4">
    <location>
        <begin position="1"/>
        <end position="19"/>
    </location>
</feature>
<gene>
    <name evidence="6" type="ORF">BOTBODRAFT_133478</name>
</gene>
<evidence type="ECO:0000256" key="3">
    <source>
        <dbReference type="ARBA" id="ARBA00022801"/>
    </source>
</evidence>
<dbReference type="HOGENOM" id="CLU_045192_0_1_1"/>
<dbReference type="EMBL" id="KL198043">
    <property type="protein sequence ID" value="KDQ13566.1"/>
    <property type="molecule type" value="Genomic_DNA"/>
</dbReference>
<comment type="similarity">
    <text evidence="1">Belongs to the SurE nucleotidase family.</text>
</comment>
<dbReference type="Gene3D" id="3.40.1210.10">
    <property type="entry name" value="Survival protein SurE-like phosphatase/nucleotidase"/>
    <property type="match status" value="1"/>
</dbReference>
<dbReference type="PANTHER" id="PTHR30457">
    <property type="entry name" value="5'-NUCLEOTIDASE SURE"/>
    <property type="match status" value="1"/>
</dbReference>
<keyword evidence="3" id="KW-0378">Hydrolase</keyword>
<dbReference type="InterPro" id="IPR036523">
    <property type="entry name" value="SurE-like_sf"/>
</dbReference>
<evidence type="ECO:0000313" key="6">
    <source>
        <dbReference type="EMBL" id="KDQ13566.1"/>
    </source>
</evidence>
<protein>
    <recommendedName>
        <fullName evidence="5">Survival protein SurE-like phosphatase/nucleotidase domain-containing protein</fullName>
    </recommendedName>
</protein>
<name>A0A067MPP3_BOTB1</name>
<evidence type="ECO:0000313" key="7">
    <source>
        <dbReference type="Proteomes" id="UP000027195"/>
    </source>
</evidence>
<dbReference type="AlphaFoldDB" id="A0A067MPP3"/>
<organism evidence="6 7">
    <name type="scientific">Botryobasidium botryosum (strain FD-172 SS1)</name>
    <dbReference type="NCBI Taxonomy" id="930990"/>
    <lineage>
        <taxon>Eukaryota</taxon>
        <taxon>Fungi</taxon>
        <taxon>Dikarya</taxon>
        <taxon>Basidiomycota</taxon>
        <taxon>Agaricomycotina</taxon>
        <taxon>Agaricomycetes</taxon>
        <taxon>Cantharellales</taxon>
        <taxon>Botryobasidiaceae</taxon>
        <taxon>Botryobasidium</taxon>
    </lineage>
</organism>
<dbReference type="OrthoDB" id="4018688at2759"/>
<evidence type="ECO:0000256" key="2">
    <source>
        <dbReference type="ARBA" id="ARBA00022723"/>
    </source>
</evidence>
<keyword evidence="7" id="KW-1185">Reference proteome</keyword>
<dbReference type="InterPro" id="IPR030048">
    <property type="entry name" value="SurE"/>
</dbReference>
<feature type="chain" id="PRO_5001641450" description="Survival protein SurE-like phosphatase/nucleotidase domain-containing protein" evidence="4">
    <location>
        <begin position="20"/>
        <end position="313"/>
    </location>
</feature>
<proteinExistence type="inferred from homology"/>
<accession>A0A067MPP3</accession>
<reference evidence="7" key="1">
    <citation type="journal article" date="2014" name="Proc. Natl. Acad. Sci. U.S.A.">
        <title>Extensive sampling of basidiomycete genomes demonstrates inadequacy of the white-rot/brown-rot paradigm for wood decay fungi.</title>
        <authorList>
            <person name="Riley R."/>
            <person name="Salamov A.A."/>
            <person name="Brown D.W."/>
            <person name="Nagy L.G."/>
            <person name="Floudas D."/>
            <person name="Held B.W."/>
            <person name="Levasseur A."/>
            <person name="Lombard V."/>
            <person name="Morin E."/>
            <person name="Otillar R."/>
            <person name="Lindquist E.A."/>
            <person name="Sun H."/>
            <person name="LaButti K.M."/>
            <person name="Schmutz J."/>
            <person name="Jabbour D."/>
            <person name="Luo H."/>
            <person name="Baker S.E."/>
            <person name="Pisabarro A.G."/>
            <person name="Walton J.D."/>
            <person name="Blanchette R.A."/>
            <person name="Henrissat B."/>
            <person name="Martin F."/>
            <person name="Cullen D."/>
            <person name="Hibbett D.S."/>
            <person name="Grigoriev I.V."/>
        </authorList>
    </citation>
    <scope>NUCLEOTIDE SEQUENCE [LARGE SCALE GENOMIC DNA]</scope>
    <source>
        <strain evidence="7">FD-172 SS1</strain>
    </source>
</reference>
<dbReference type="Proteomes" id="UP000027195">
    <property type="component" value="Unassembled WGS sequence"/>
</dbReference>
<dbReference type="GO" id="GO:0046872">
    <property type="term" value="F:metal ion binding"/>
    <property type="evidence" value="ECO:0007669"/>
    <property type="project" value="UniProtKB-KW"/>
</dbReference>
<feature type="domain" description="Survival protein SurE-like phosphatase/nucleotidase" evidence="5">
    <location>
        <begin position="32"/>
        <end position="231"/>
    </location>
</feature>
<sequence>MLLHLIAIFLVLSKNFVSGFIVPIPRLPRINILLSNDDGWAEANIRALYTALNRRGHHAIISAPAVDLSGTGSLDVPARPLLVEGEYGTIPVGAPAEGFEENDPRINYVNSFPVTSVKYGLSSLSTKFFGGPPDIVLTGPNVGNNLGITTQLSGTMGAAAEAVKQGIPAIAFSGATGPHRPYTELTVGDHSSVYAQVAVRLAQALIVSGKPYLPPGVRQNVNFPASNATTCSSPYQFRFVLSRIYNNRFATDVSLCGSTHLPAESDVIRPRDPAQDHGCLASISTFSGSTKIDAGREAQAFVLRKLGPMLTCP</sequence>
<dbReference type="InParanoid" id="A0A067MPP3"/>